<dbReference type="Proteomes" id="UP001446871">
    <property type="component" value="Unassembled WGS sequence"/>
</dbReference>
<comment type="caution">
    <text evidence="1">The sequence shown here is derived from an EMBL/GenBank/DDBJ whole genome shotgun (WGS) entry which is preliminary data.</text>
</comment>
<name>A0ABR1UZG8_9PEZI</name>
<evidence type="ECO:0000313" key="1">
    <source>
        <dbReference type="EMBL" id="KAK8064316.1"/>
    </source>
</evidence>
<sequence length="360" mass="41302">MADNTARQQEFEDEVRKIRDAQGRRRVAKTSKRQSDDESIKVPCIILVDEKPPVQYSDETIAINGLGRPTVGPVSSVAFKYPQFGYPELHLSFMWHTKFTVLPFAHVVVHCSPQFVETAPICEGPSTNEYQLFCRNRKLPESETEANALLLNLFVQPDGVDVQVKDQVPSELKWHGDAAVQCFEDFKDTKSELANLKEPAKLEFIFRRDSPYRLDETIWFADSFVGEQASPLEPLAAKTMSSWKFTRENMLSPREAGFSGHDPAKMRFDNQQERSAKLAYATYFEQLYDEENRNTLETKLFRSHAIGVEATKYQGHYTEYLLTPEVNKSEDMNMMPRPGKEEFDIEVLVRCDAPSLNFHP</sequence>
<organism evidence="1 2">
    <name type="scientific">Apiospora saccharicola</name>
    <dbReference type="NCBI Taxonomy" id="335842"/>
    <lineage>
        <taxon>Eukaryota</taxon>
        <taxon>Fungi</taxon>
        <taxon>Dikarya</taxon>
        <taxon>Ascomycota</taxon>
        <taxon>Pezizomycotina</taxon>
        <taxon>Sordariomycetes</taxon>
        <taxon>Xylariomycetidae</taxon>
        <taxon>Amphisphaeriales</taxon>
        <taxon>Apiosporaceae</taxon>
        <taxon>Apiospora</taxon>
    </lineage>
</organism>
<dbReference type="EMBL" id="JAQQWM010000005">
    <property type="protein sequence ID" value="KAK8064316.1"/>
    <property type="molecule type" value="Genomic_DNA"/>
</dbReference>
<protein>
    <submittedName>
        <fullName evidence="1">Uncharacterized protein</fullName>
    </submittedName>
</protein>
<reference evidence="1 2" key="1">
    <citation type="submission" date="2023-01" db="EMBL/GenBank/DDBJ databases">
        <title>Analysis of 21 Apiospora genomes using comparative genomics revels a genus with tremendous synthesis potential of carbohydrate active enzymes and secondary metabolites.</title>
        <authorList>
            <person name="Sorensen T."/>
        </authorList>
    </citation>
    <scope>NUCLEOTIDE SEQUENCE [LARGE SCALE GENOMIC DNA]</scope>
    <source>
        <strain evidence="1 2">CBS 83171</strain>
    </source>
</reference>
<evidence type="ECO:0000313" key="2">
    <source>
        <dbReference type="Proteomes" id="UP001446871"/>
    </source>
</evidence>
<gene>
    <name evidence="1" type="ORF">PG996_008968</name>
</gene>
<proteinExistence type="predicted"/>
<keyword evidence="2" id="KW-1185">Reference proteome</keyword>
<accession>A0ABR1UZG8</accession>